<accession>A0A182JKG3</accession>
<dbReference type="EnsemblMetazoa" id="AATE019750-RA">
    <property type="protein sequence ID" value="AATE019750-PA.1"/>
    <property type="gene ID" value="AATE019750"/>
</dbReference>
<protein>
    <submittedName>
        <fullName evidence="1">Uncharacterized protein</fullName>
    </submittedName>
</protein>
<organism evidence="1">
    <name type="scientific">Anopheles atroparvus</name>
    <name type="common">European mosquito</name>
    <dbReference type="NCBI Taxonomy" id="41427"/>
    <lineage>
        <taxon>Eukaryota</taxon>
        <taxon>Metazoa</taxon>
        <taxon>Ecdysozoa</taxon>
        <taxon>Arthropoda</taxon>
        <taxon>Hexapoda</taxon>
        <taxon>Insecta</taxon>
        <taxon>Pterygota</taxon>
        <taxon>Neoptera</taxon>
        <taxon>Endopterygota</taxon>
        <taxon>Diptera</taxon>
        <taxon>Nematocera</taxon>
        <taxon>Culicoidea</taxon>
        <taxon>Culicidae</taxon>
        <taxon>Anophelinae</taxon>
        <taxon>Anopheles</taxon>
    </lineage>
</organism>
<dbReference type="VEuPathDB" id="VectorBase:AATE019750"/>
<evidence type="ECO:0000313" key="1">
    <source>
        <dbReference type="EnsemblMetazoa" id="AATE019750-PA.1"/>
    </source>
</evidence>
<name>A0A182JKG3_ANOAO</name>
<sequence length="125" mass="14214">MFGAQTGTDTVWWYVLRCRSGVINTITSFPQETADMHLSTVDSSFQVLGSANPTIVATRSYTNDNRVILQRNTEGFSCYKLKERDIRDLAHTQPSIVHLSLDTLFSANKQFLRTRSAFLPKLKRI</sequence>
<proteinExistence type="predicted"/>
<dbReference type="AlphaFoldDB" id="A0A182JKG3"/>
<reference evidence="1" key="1">
    <citation type="submission" date="2022-08" db="UniProtKB">
        <authorList>
            <consortium name="EnsemblMetazoa"/>
        </authorList>
    </citation>
    <scope>IDENTIFICATION</scope>
    <source>
        <strain evidence="1">EBRO</strain>
    </source>
</reference>